<protein>
    <recommendedName>
        <fullName evidence="5">Probable membrane transporter protein</fullName>
    </recommendedName>
</protein>
<comment type="caution">
    <text evidence="6">The sequence shown here is derived from an EMBL/GenBank/DDBJ whole genome shotgun (WGS) entry which is preliminary data.</text>
</comment>
<feature type="transmembrane region" description="Helical" evidence="5">
    <location>
        <begin position="144"/>
        <end position="177"/>
    </location>
</feature>
<keyword evidence="3 5" id="KW-1133">Transmembrane helix</keyword>
<dbReference type="GO" id="GO:0005886">
    <property type="term" value="C:plasma membrane"/>
    <property type="evidence" value="ECO:0007669"/>
    <property type="project" value="UniProtKB-SubCell"/>
</dbReference>
<dbReference type="OrthoDB" id="8559161at2"/>
<evidence type="ECO:0000256" key="5">
    <source>
        <dbReference type="RuleBase" id="RU363041"/>
    </source>
</evidence>
<accession>A0A4Q5LW89</accession>
<dbReference type="EMBL" id="SEWF01000033">
    <property type="protein sequence ID" value="RYU94031.1"/>
    <property type="molecule type" value="Genomic_DNA"/>
</dbReference>
<dbReference type="PANTHER" id="PTHR43701:SF2">
    <property type="entry name" value="MEMBRANE TRANSPORTER PROTEIN YJNA-RELATED"/>
    <property type="match status" value="1"/>
</dbReference>
<evidence type="ECO:0000313" key="7">
    <source>
        <dbReference type="Proteomes" id="UP000293162"/>
    </source>
</evidence>
<feature type="transmembrane region" description="Helical" evidence="5">
    <location>
        <begin position="73"/>
        <end position="90"/>
    </location>
</feature>
<keyword evidence="7" id="KW-1185">Reference proteome</keyword>
<evidence type="ECO:0000256" key="4">
    <source>
        <dbReference type="ARBA" id="ARBA00023136"/>
    </source>
</evidence>
<feature type="transmembrane region" description="Helical" evidence="5">
    <location>
        <begin position="184"/>
        <end position="206"/>
    </location>
</feature>
<keyword evidence="5" id="KW-1003">Cell membrane</keyword>
<feature type="transmembrane region" description="Helical" evidence="5">
    <location>
        <begin position="42"/>
        <end position="61"/>
    </location>
</feature>
<dbReference type="Pfam" id="PF01925">
    <property type="entry name" value="TauE"/>
    <property type="match status" value="1"/>
</dbReference>
<evidence type="ECO:0000313" key="6">
    <source>
        <dbReference type="EMBL" id="RYU94031.1"/>
    </source>
</evidence>
<dbReference type="InterPro" id="IPR051598">
    <property type="entry name" value="TSUP/Inactive_protease-like"/>
</dbReference>
<feature type="transmembrane region" description="Helical" evidence="5">
    <location>
        <begin position="6"/>
        <end position="35"/>
    </location>
</feature>
<feature type="transmembrane region" description="Helical" evidence="5">
    <location>
        <begin position="110"/>
        <end position="128"/>
    </location>
</feature>
<comment type="subcellular location">
    <subcellularLocation>
        <location evidence="5">Cell membrane</location>
        <topology evidence="5">Multi-pass membrane protein</topology>
    </subcellularLocation>
    <subcellularLocation>
        <location evidence="1">Membrane</location>
        <topology evidence="1">Multi-pass membrane protein</topology>
    </subcellularLocation>
</comment>
<dbReference type="Proteomes" id="UP000293162">
    <property type="component" value="Unassembled WGS sequence"/>
</dbReference>
<dbReference type="AlphaFoldDB" id="A0A4Q5LW89"/>
<sequence>MEIIGFGLAFLIGITLGLIGAGGSILTVTVLVYIMGITPTTATTYSLFIVGISSLVGSVDYFRKGLIDIRKGLYFSFPAFIMVFVMRKFVMQRIPDIIYQAENFTFTKNLLVMLLFGLLMIGASYSVIKTRKEANELIKADVSYWLIFLEGILVGTLTGFVGAGGGFMIIPALVIFAKLPMKEAVGTSLMIITINSLFGAIGDFSAGVLLDWVFLLKFVFCTISGVLFGGYLSKRVDGEKLKPAFGWFILVMGCWIIIKETVLK</sequence>
<dbReference type="InterPro" id="IPR002781">
    <property type="entry name" value="TM_pro_TauE-like"/>
</dbReference>
<evidence type="ECO:0000256" key="2">
    <source>
        <dbReference type="ARBA" id="ARBA00022692"/>
    </source>
</evidence>
<reference evidence="6 7" key="1">
    <citation type="submission" date="2019-02" db="EMBL/GenBank/DDBJ databases">
        <title>Bacterial novel species Emticicia sp. 17J42-9 isolated from soil.</title>
        <authorList>
            <person name="Jung H.-Y."/>
        </authorList>
    </citation>
    <scope>NUCLEOTIDE SEQUENCE [LARGE SCALE GENOMIC DNA]</scope>
    <source>
        <strain evidence="6 7">17J42-9</strain>
    </source>
</reference>
<keyword evidence="4 5" id="KW-0472">Membrane</keyword>
<evidence type="ECO:0000256" key="3">
    <source>
        <dbReference type="ARBA" id="ARBA00022989"/>
    </source>
</evidence>
<proteinExistence type="inferred from homology"/>
<dbReference type="PANTHER" id="PTHR43701">
    <property type="entry name" value="MEMBRANE TRANSPORTER PROTEIN MJ0441-RELATED"/>
    <property type="match status" value="1"/>
</dbReference>
<organism evidence="6 7">
    <name type="scientific">Emticicia agri</name>
    <dbReference type="NCBI Taxonomy" id="2492393"/>
    <lineage>
        <taxon>Bacteria</taxon>
        <taxon>Pseudomonadati</taxon>
        <taxon>Bacteroidota</taxon>
        <taxon>Cytophagia</taxon>
        <taxon>Cytophagales</taxon>
        <taxon>Leadbetterellaceae</taxon>
        <taxon>Emticicia</taxon>
    </lineage>
</organism>
<name>A0A4Q5LW89_9BACT</name>
<comment type="similarity">
    <text evidence="5">Belongs to the 4-toluene sulfonate uptake permease (TSUP) (TC 2.A.102) family.</text>
</comment>
<keyword evidence="2 5" id="KW-0812">Transmembrane</keyword>
<gene>
    <name evidence="6" type="ORF">EWM59_19245</name>
</gene>
<feature type="transmembrane region" description="Helical" evidence="5">
    <location>
        <begin position="212"/>
        <end position="232"/>
    </location>
</feature>
<evidence type="ECO:0000256" key="1">
    <source>
        <dbReference type="ARBA" id="ARBA00004141"/>
    </source>
</evidence>
<feature type="transmembrane region" description="Helical" evidence="5">
    <location>
        <begin position="244"/>
        <end position="263"/>
    </location>
</feature>